<name>A0A0K9EUF3_9ACTO</name>
<evidence type="ECO:0000256" key="1">
    <source>
        <dbReference type="ARBA" id="ARBA00003552"/>
    </source>
</evidence>
<evidence type="ECO:0000256" key="11">
    <source>
        <dbReference type="ARBA" id="ARBA00023306"/>
    </source>
</evidence>
<reference evidence="18 20" key="3">
    <citation type="submission" date="2018-11" db="EMBL/GenBank/DDBJ databases">
        <authorList>
            <consortium name="Pathogen Informatics"/>
        </authorList>
    </citation>
    <scope>NUCLEOTIDE SEQUENCE [LARGE SCALE GENOMIC DNA]</scope>
    <source>
        <strain evidence="18 20">NCTC10327</strain>
    </source>
</reference>
<evidence type="ECO:0000256" key="3">
    <source>
        <dbReference type="ARBA" id="ARBA00007379"/>
    </source>
</evidence>
<dbReference type="EMBL" id="UYIO01000001">
    <property type="protein sequence ID" value="VDG76140.1"/>
    <property type="molecule type" value="Genomic_DNA"/>
</dbReference>
<comment type="function">
    <text evidence="1">Part of the ABC transporter FtsEX involved in cellular division.</text>
</comment>
<dbReference type="AlphaFoldDB" id="A0A0K9EUF3"/>
<evidence type="ECO:0000256" key="13">
    <source>
        <dbReference type="SAM" id="Phobius"/>
    </source>
</evidence>
<evidence type="ECO:0000313" key="20">
    <source>
        <dbReference type="Proteomes" id="UP000269974"/>
    </source>
</evidence>
<feature type="transmembrane region" description="Helical" evidence="13">
    <location>
        <begin position="20"/>
        <end position="41"/>
    </location>
</feature>
<feature type="domain" description="FtsX extracellular" evidence="15">
    <location>
        <begin position="56"/>
        <end position="161"/>
    </location>
</feature>
<dbReference type="InterPro" id="IPR047929">
    <property type="entry name" value="FtsX_actino"/>
</dbReference>
<dbReference type="Pfam" id="PF02687">
    <property type="entry name" value="FtsX"/>
    <property type="match status" value="1"/>
</dbReference>
<evidence type="ECO:0000256" key="10">
    <source>
        <dbReference type="ARBA" id="ARBA00023136"/>
    </source>
</evidence>
<dbReference type="InterPro" id="IPR003838">
    <property type="entry name" value="ABC3_permease_C"/>
</dbReference>
<evidence type="ECO:0000256" key="9">
    <source>
        <dbReference type="ARBA" id="ARBA00022989"/>
    </source>
</evidence>
<dbReference type="InterPro" id="IPR040690">
    <property type="entry name" value="FtsX_ECD"/>
</dbReference>
<keyword evidence="6 12" id="KW-1003">Cell membrane</keyword>
<feature type="transmembrane region" description="Helical" evidence="13">
    <location>
        <begin position="213"/>
        <end position="231"/>
    </location>
</feature>
<dbReference type="Gene3D" id="3.30.70.3040">
    <property type="match status" value="1"/>
</dbReference>
<evidence type="ECO:0000313" key="17">
    <source>
        <dbReference type="EMBL" id="SDE48445.1"/>
    </source>
</evidence>
<comment type="similarity">
    <text evidence="3 12">Belongs to the ABC-4 integral membrane protein family. FtsX subfamily.</text>
</comment>
<gene>
    <name evidence="18" type="primary">ftsX</name>
    <name evidence="18" type="ORF">NCTC10327_00809</name>
    <name evidence="16" type="ORF">R6G71_04680</name>
    <name evidence="17" type="ORF">SAMN05421878_11054</name>
</gene>
<keyword evidence="19" id="KW-1185">Reference proteome</keyword>
<accession>A0A0K9EUF3</accession>
<evidence type="ECO:0000256" key="6">
    <source>
        <dbReference type="ARBA" id="ARBA00022475"/>
    </source>
</evidence>
<dbReference type="PIRSF" id="PIRSF003097">
    <property type="entry name" value="FtsX"/>
    <property type="match status" value="1"/>
</dbReference>
<evidence type="ECO:0000313" key="19">
    <source>
        <dbReference type="Proteomes" id="UP000182744"/>
    </source>
</evidence>
<feature type="transmembrane region" description="Helical" evidence="13">
    <location>
        <begin position="178"/>
        <end position="201"/>
    </location>
</feature>
<dbReference type="InterPro" id="IPR004513">
    <property type="entry name" value="FtsX"/>
</dbReference>
<feature type="transmembrane region" description="Helical" evidence="13">
    <location>
        <begin position="276"/>
        <end position="298"/>
    </location>
</feature>
<proteinExistence type="inferred from homology"/>
<comment type="subcellular location">
    <subcellularLocation>
        <location evidence="2">Cell membrane</location>
        <topology evidence="2">Multi-pass membrane protein</topology>
    </subcellularLocation>
</comment>
<evidence type="ECO:0000256" key="8">
    <source>
        <dbReference type="ARBA" id="ARBA00022692"/>
    </source>
</evidence>
<keyword evidence="9 13" id="KW-1133">Transmembrane helix</keyword>
<dbReference type="PANTHER" id="PTHR47755:SF1">
    <property type="entry name" value="CELL DIVISION PROTEIN FTSX"/>
    <property type="match status" value="1"/>
</dbReference>
<dbReference type="Proteomes" id="UP000269974">
    <property type="component" value="Unassembled WGS sequence"/>
</dbReference>
<dbReference type="NCBIfam" id="NF038346">
    <property type="entry name" value="FtsX_actino"/>
    <property type="match status" value="1"/>
</dbReference>
<keyword evidence="10 12" id="KW-0472">Membrane</keyword>
<sequence>MRFRFIISQTFKGLVGNKAMTASVMLVTFVSLLFVGAGALLQTQISNLKDEWYDKVEVSVFMCPRNGVTEACAAGEATQEQIDDIDAYLKTPEMQAYVENVMFETKEQALQNYREQMRDTAWTEDITADQMQVSFRIKLKDPQQYQVVADQLSGRPGVEVVRDQREQLEPIFAVMNRFTVVAGLLAGVMILTALLLIPTTIRLSAMSRATETGIMRLVGASNFFIELPFVLEGAIAALMGSLLSVGGLFLVAKFFLEDWIGAALPWMKIVGTADVWILAPWLIIGAVLVAGFASWLSLRRYVRV</sequence>
<evidence type="ECO:0000256" key="4">
    <source>
        <dbReference type="ARBA" id="ARBA00011160"/>
    </source>
</evidence>
<evidence type="ECO:0000256" key="12">
    <source>
        <dbReference type="PIRNR" id="PIRNR003097"/>
    </source>
</evidence>
<reference evidence="17" key="1">
    <citation type="submission" date="2016-10" db="EMBL/GenBank/DDBJ databases">
        <authorList>
            <person name="Varghese N."/>
            <person name="Submissions S."/>
        </authorList>
    </citation>
    <scope>NUCLEOTIDE SEQUENCE</scope>
    <source>
        <strain evidence="17">DSM 20639</strain>
    </source>
</reference>
<evidence type="ECO:0000259" key="15">
    <source>
        <dbReference type="Pfam" id="PF18075"/>
    </source>
</evidence>
<evidence type="ECO:0000313" key="16">
    <source>
        <dbReference type="EMBL" id="MDY5153342.1"/>
    </source>
</evidence>
<keyword evidence="8 13" id="KW-0812">Transmembrane</keyword>
<evidence type="ECO:0000256" key="5">
    <source>
        <dbReference type="ARBA" id="ARBA00021907"/>
    </source>
</evidence>
<dbReference type="EMBL" id="FNAU01000010">
    <property type="protein sequence ID" value="SDE48445.1"/>
    <property type="molecule type" value="Genomic_DNA"/>
</dbReference>
<evidence type="ECO:0000313" key="18">
    <source>
        <dbReference type="EMBL" id="VDG76140.1"/>
    </source>
</evidence>
<feature type="domain" description="ABC3 transporter permease C-terminal" evidence="14">
    <location>
        <begin position="184"/>
        <end position="303"/>
    </location>
</feature>
<keyword evidence="11 12" id="KW-0131">Cell cycle</keyword>
<dbReference type="GO" id="GO:0005886">
    <property type="term" value="C:plasma membrane"/>
    <property type="evidence" value="ECO:0007669"/>
    <property type="project" value="UniProtKB-SubCell"/>
</dbReference>
<dbReference type="STRING" id="1657.ACU20_02990"/>
<reference evidence="16" key="4">
    <citation type="submission" date="2023-10" db="EMBL/GenBank/DDBJ databases">
        <title>Whole Genome based description of the genera Actinobaculum and Actinotignum reveals a complex phylogenetic relationship within the species included in the genus Actinotignum.</title>
        <authorList>
            <person name="Jensen C.S."/>
            <person name="Dargis R."/>
            <person name="Kemp M."/>
            <person name="Christensen J.J."/>
        </authorList>
    </citation>
    <scope>NUCLEOTIDE SEQUENCE</scope>
    <source>
        <strain evidence="16">Actinobaculum_suis_CCUG19206T</strain>
    </source>
</reference>
<evidence type="ECO:0000259" key="14">
    <source>
        <dbReference type="Pfam" id="PF02687"/>
    </source>
</evidence>
<dbReference type="OrthoDB" id="9812531at2"/>
<organism evidence="18 20">
    <name type="scientific">Actinobaculum suis</name>
    <dbReference type="NCBI Taxonomy" id="1657"/>
    <lineage>
        <taxon>Bacteria</taxon>
        <taxon>Bacillati</taxon>
        <taxon>Actinomycetota</taxon>
        <taxon>Actinomycetes</taxon>
        <taxon>Actinomycetales</taxon>
        <taxon>Actinomycetaceae</taxon>
        <taxon>Actinobaculum</taxon>
    </lineage>
</organism>
<dbReference type="PANTHER" id="PTHR47755">
    <property type="entry name" value="CELL DIVISION PROTEIN FTSX"/>
    <property type="match status" value="1"/>
</dbReference>
<keyword evidence="7 12" id="KW-0132">Cell division</keyword>
<evidence type="ECO:0000256" key="7">
    <source>
        <dbReference type="ARBA" id="ARBA00022618"/>
    </source>
</evidence>
<dbReference type="PATRIC" id="fig|1657.3.peg.514"/>
<dbReference type="Pfam" id="PF18075">
    <property type="entry name" value="FtsX_ECD"/>
    <property type="match status" value="1"/>
</dbReference>
<evidence type="ECO:0000256" key="2">
    <source>
        <dbReference type="ARBA" id="ARBA00004651"/>
    </source>
</evidence>
<dbReference type="EMBL" id="JAWNFU010000002">
    <property type="protein sequence ID" value="MDY5153342.1"/>
    <property type="molecule type" value="Genomic_DNA"/>
</dbReference>
<comment type="subunit">
    <text evidence="4">Forms a membrane-associated complex with FtsE.</text>
</comment>
<dbReference type="GO" id="GO:0051301">
    <property type="term" value="P:cell division"/>
    <property type="evidence" value="ECO:0007669"/>
    <property type="project" value="UniProtKB-KW"/>
</dbReference>
<dbReference type="Proteomes" id="UP000182744">
    <property type="component" value="Unassembled WGS sequence"/>
</dbReference>
<protein>
    <recommendedName>
        <fullName evidence="5 12">Cell division protein FtsX</fullName>
    </recommendedName>
</protein>
<dbReference type="Proteomes" id="UP001273799">
    <property type="component" value="Unassembled WGS sequence"/>
</dbReference>
<reference evidence="19" key="2">
    <citation type="submission" date="2016-10" db="EMBL/GenBank/DDBJ databases">
        <authorList>
            <person name="Varghese N."/>
        </authorList>
    </citation>
    <scope>NUCLEOTIDE SEQUENCE [LARGE SCALE GENOMIC DNA]</scope>
    <source>
        <strain evidence="19">DSM 20639</strain>
    </source>
</reference>
<dbReference type="RefSeq" id="WP_049619303.1">
    <property type="nucleotide sequence ID" value="NZ_FNAU01000010.1"/>
</dbReference>